<reference evidence="2" key="2">
    <citation type="submission" date="2020-11" db="EMBL/GenBank/DDBJ databases">
        <authorList>
            <person name="McCartney M.A."/>
            <person name="Auch B."/>
            <person name="Kono T."/>
            <person name="Mallez S."/>
            <person name="Becker A."/>
            <person name="Gohl D.M."/>
            <person name="Silverstein K.A.T."/>
            <person name="Koren S."/>
            <person name="Bechman K.B."/>
            <person name="Herman A."/>
            <person name="Abrahante J.E."/>
            <person name="Garbe J."/>
        </authorList>
    </citation>
    <scope>NUCLEOTIDE SEQUENCE</scope>
    <source>
        <strain evidence="2">Duluth1</strain>
        <tissue evidence="2">Whole animal</tissue>
    </source>
</reference>
<gene>
    <name evidence="2" type="ORF">DPMN_188890</name>
</gene>
<organism evidence="2 3">
    <name type="scientific">Dreissena polymorpha</name>
    <name type="common">Zebra mussel</name>
    <name type="synonym">Mytilus polymorpha</name>
    <dbReference type="NCBI Taxonomy" id="45954"/>
    <lineage>
        <taxon>Eukaryota</taxon>
        <taxon>Metazoa</taxon>
        <taxon>Spiralia</taxon>
        <taxon>Lophotrochozoa</taxon>
        <taxon>Mollusca</taxon>
        <taxon>Bivalvia</taxon>
        <taxon>Autobranchia</taxon>
        <taxon>Heteroconchia</taxon>
        <taxon>Euheterodonta</taxon>
        <taxon>Imparidentia</taxon>
        <taxon>Neoheterodontei</taxon>
        <taxon>Myida</taxon>
        <taxon>Dreissenoidea</taxon>
        <taxon>Dreissenidae</taxon>
        <taxon>Dreissena</taxon>
    </lineage>
</organism>
<feature type="compositionally biased region" description="Basic and acidic residues" evidence="1">
    <location>
        <begin position="59"/>
        <end position="68"/>
    </location>
</feature>
<reference evidence="2" key="1">
    <citation type="journal article" date="2019" name="bioRxiv">
        <title>The Genome of the Zebra Mussel, Dreissena polymorpha: A Resource for Invasive Species Research.</title>
        <authorList>
            <person name="McCartney M.A."/>
            <person name="Auch B."/>
            <person name="Kono T."/>
            <person name="Mallez S."/>
            <person name="Zhang Y."/>
            <person name="Obille A."/>
            <person name="Becker A."/>
            <person name="Abrahante J.E."/>
            <person name="Garbe J."/>
            <person name="Badalamenti J.P."/>
            <person name="Herman A."/>
            <person name="Mangelson H."/>
            <person name="Liachko I."/>
            <person name="Sullivan S."/>
            <person name="Sone E.D."/>
            <person name="Koren S."/>
            <person name="Silverstein K.A.T."/>
            <person name="Beckman K.B."/>
            <person name="Gohl D.M."/>
        </authorList>
    </citation>
    <scope>NUCLEOTIDE SEQUENCE</scope>
    <source>
        <strain evidence="2">Duluth1</strain>
        <tissue evidence="2">Whole animal</tissue>
    </source>
</reference>
<keyword evidence="3" id="KW-1185">Reference proteome</keyword>
<evidence type="ECO:0000313" key="3">
    <source>
        <dbReference type="Proteomes" id="UP000828390"/>
    </source>
</evidence>
<feature type="region of interest" description="Disordered" evidence="1">
    <location>
        <begin position="59"/>
        <end position="79"/>
    </location>
</feature>
<name>A0A9D4I8Y8_DREPO</name>
<protein>
    <submittedName>
        <fullName evidence="2">Uncharacterized protein</fullName>
    </submittedName>
</protein>
<accession>A0A9D4I8Y8</accession>
<evidence type="ECO:0000256" key="1">
    <source>
        <dbReference type="SAM" id="MobiDB-lite"/>
    </source>
</evidence>
<sequence length="141" mass="15796">MEIEPFIGDGVCALLVAGYDECNTFVEDIRKFAIIATSRVVPSMCIRPTTKIKLDETTENMEKSKNEHGSNLAKPSITDGETHEMKLSSLEEDAFNDNWNEALSKIEKRMEVDLKIPKERLNISFEPIGNDGAGFVKFVIV</sequence>
<dbReference type="AlphaFoldDB" id="A0A9D4I8Y8"/>
<evidence type="ECO:0000313" key="2">
    <source>
        <dbReference type="EMBL" id="KAH3754226.1"/>
    </source>
</evidence>
<dbReference type="Proteomes" id="UP000828390">
    <property type="component" value="Unassembled WGS sequence"/>
</dbReference>
<dbReference type="EMBL" id="JAIWYP010000010">
    <property type="protein sequence ID" value="KAH3754226.1"/>
    <property type="molecule type" value="Genomic_DNA"/>
</dbReference>
<proteinExistence type="predicted"/>
<comment type="caution">
    <text evidence="2">The sequence shown here is derived from an EMBL/GenBank/DDBJ whole genome shotgun (WGS) entry which is preliminary data.</text>
</comment>